<accession>A0A1V6RMW6</accession>
<dbReference type="InterPro" id="IPR036396">
    <property type="entry name" value="Cyt_P450_sf"/>
</dbReference>
<comment type="caution">
    <text evidence="3">The sequence shown here is derived from an EMBL/GenBank/DDBJ whole genome shotgun (WGS) entry which is preliminary data.</text>
</comment>
<name>A0A1V6RMW6_9EURO</name>
<sequence length="501" mass="56909">MLEPHVCLIWMIVFLVPFIARRIYQWSRLRHIAGPPVTGWTKLWLLKQAWSGRLCDSLYDACKEYGMNDPFIHNAGIDDFSQARSIWGINSGYYRSDWYKAVRLNSEVDNVLTVIDNKKHHQLRSHLRPGYGGKGIANEEQLVEQQIENLIALIERQYVSTQVALRPCNLARTMQYLTQDVITAVGFGKSAGYLEADRDMYGILETSEALHRPVHMVTLLPTVRKILESRLLKPFHPKPHDGRGVGRFLGYIRDLVDERYADLKTSHTDMLQSFINSGLSRPEVESEALVTLFGGTDTTSTALRNIIFYLSTTPQAYRALQSEIDDAFKTVTRPVISKAEAEALPFLQACIKEGLRIFPPSMGLMGKVCPHDDTICGIKVPANTKVAWSALAIMRNRSIFGENADVYDPQRWIDAPVERRKEMDASYGLVFATGTRWECLGKRLAYIELGKTIFELFRLFDFAMVDPIVPFRWANHGLTAHFGMNHILRCYSSKSASSQLI</sequence>
<keyword evidence="1" id="KW-0408">Iron</keyword>
<dbReference type="SUPFAM" id="SSF48264">
    <property type="entry name" value="Cytochrome P450"/>
    <property type="match status" value="1"/>
</dbReference>
<dbReference type="STRING" id="29845.A0A1V6RMW6"/>
<evidence type="ECO:0008006" key="5">
    <source>
        <dbReference type="Google" id="ProtNLM"/>
    </source>
</evidence>
<dbReference type="EMBL" id="MDYP01000038">
    <property type="protein sequence ID" value="OQE02783.1"/>
    <property type="molecule type" value="Genomic_DNA"/>
</dbReference>
<feature type="transmembrane region" description="Helical" evidence="2">
    <location>
        <begin position="6"/>
        <end position="24"/>
    </location>
</feature>
<dbReference type="CDD" id="cd11060">
    <property type="entry name" value="CYP57A1-like"/>
    <property type="match status" value="1"/>
</dbReference>
<dbReference type="Pfam" id="PF00067">
    <property type="entry name" value="p450"/>
    <property type="match status" value="1"/>
</dbReference>
<dbReference type="GO" id="GO:0005506">
    <property type="term" value="F:iron ion binding"/>
    <property type="evidence" value="ECO:0007669"/>
    <property type="project" value="InterPro"/>
</dbReference>
<comment type="cofactor">
    <cofactor evidence="1">
        <name>heme</name>
        <dbReference type="ChEBI" id="CHEBI:30413"/>
    </cofactor>
</comment>
<keyword evidence="2" id="KW-0812">Transmembrane</keyword>
<dbReference type="PANTHER" id="PTHR24305:SF168">
    <property type="entry name" value="P450, PUTATIVE (EUROFUNG)-RELATED"/>
    <property type="match status" value="1"/>
</dbReference>
<evidence type="ECO:0000256" key="1">
    <source>
        <dbReference type="PIRSR" id="PIRSR602401-1"/>
    </source>
</evidence>
<keyword evidence="2" id="KW-0472">Membrane</keyword>
<keyword evidence="4" id="KW-1185">Reference proteome</keyword>
<dbReference type="GO" id="GO:0043386">
    <property type="term" value="P:mycotoxin biosynthetic process"/>
    <property type="evidence" value="ECO:0007669"/>
    <property type="project" value="UniProtKB-ARBA"/>
</dbReference>
<dbReference type="AlphaFoldDB" id="A0A1V6RMW6"/>
<dbReference type="GO" id="GO:0004497">
    <property type="term" value="F:monooxygenase activity"/>
    <property type="evidence" value="ECO:0007669"/>
    <property type="project" value="InterPro"/>
</dbReference>
<evidence type="ECO:0000256" key="2">
    <source>
        <dbReference type="SAM" id="Phobius"/>
    </source>
</evidence>
<dbReference type="PANTHER" id="PTHR24305">
    <property type="entry name" value="CYTOCHROME P450"/>
    <property type="match status" value="1"/>
</dbReference>
<keyword evidence="1" id="KW-0479">Metal-binding</keyword>
<reference evidence="4" key="1">
    <citation type="journal article" date="2017" name="Nat. Microbiol.">
        <title>Global analysis of biosynthetic gene clusters reveals vast potential of secondary metabolite production in Penicillium species.</title>
        <authorList>
            <person name="Nielsen J.C."/>
            <person name="Grijseels S."/>
            <person name="Prigent S."/>
            <person name="Ji B."/>
            <person name="Dainat J."/>
            <person name="Nielsen K.F."/>
            <person name="Frisvad J.C."/>
            <person name="Workman M."/>
            <person name="Nielsen J."/>
        </authorList>
    </citation>
    <scope>NUCLEOTIDE SEQUENCE [LARGE SCALE GENOMIC DNA]</scope>
    <source>
        <strain evidence="4">IBT 29486</strain>
    </source>
</reference>
<dbReference type="Proteomes" id="UP000191518">
    <property type="component" value="Unassembled WGS sequence"/>
</dbReference>
<keyword evidence="2" id="KW-1133">Transmembrane helix</keyword>
<feature type="binding site" description="axial binding residue" evidence="1">
    <location>
        <position position="439"/>
    </location>
    <ligand>
        <name>heme</name>
        <dbReference type="ChEBI" id="CHEBI:30413"/>
    </ligand>
    <ligandPart>
        <name>Fe</name>
        <dbReference type="ChEBI" id="CHEBI:18248"/>
    </ligandPart>
</feature>
<dbReference type="InterPro" id="IPR001128">
    <property type="entry name" value="Cyt_P450"/>
</dbReference>
<keyword evidence="1" id="KW-0349">Heme</keyword>
<gene>
    <name evidence="3" type="ORF">PENVUL_c038G09022</name>
</gene>
<dbReference type="InterPro" id="IPR050121">
    <property type="entry name" value="Cytochrome_P450_monoxygenase"/>
</dbReference>
<protein>
    <recommendedName>
        <fullName evidence="5">Cytochrome P450</fullName>
    </recommendedName>
</protein>
<dbReference type="GO" id="GO:0016705">
    <property type="term" value="F:oxidoreductase activity, acting on paired donors, with incorporation or reduction of molecular oxygen"/>
    <property type="evidence" value="ECO:0007669"/>
    <property type="project" value="InterPro"/>
</dbReference>
<dbReference type="PRINTS" id="PR00385">
    <property type="entry name" value="P450"/>
</dbReference>
<dbReference type="PRINTS" id="PR00463">
    <property type="entry name" value="EP450I"/>
</dbReference>
<dbReference type="Gene3D" id="1.10.630.10">
    <property type="entry name" value="Cytochrome P450"/>
    <property type="match status" value="1"/>
</dbReference>
<proteinExistence type="predicted"/>
<evidence type="ECO:0000313" key="4">
    <source>
        <dbReference type="Proteomes" id="UP000191518"/>
    </source>
</evidence>
<dbReference type="GO" id="GO:0020037">
    <property type="term" value="F:heme binding"/>
    <property type="evidence" value="ECO:0007669"/>
    <property type="project" value="InterPro"/>
</dbReference>
<evidence type="ECO:0000313" key="3">
    <source>
        <dbReference type="EMBL" id="OQE02783.1"/>
    </source>
</evidence>
<dbReference type="InterPro" id="IPR002401">
    <property type="entry name" value="Cyt_P450_E_grp-I"/>
</dbReference>
<organism evidence="3 4">
    <name type="scientific">Penicillium vulpinum</name>
    <dbReference type="NCBI Taxonomy" id="29845"/>
    <lineage>
        <taxon>Eukaryota</taxon>
        <taxon>Fungi</taxon>
        <taxon>Dikarya</taxon>
        <taxon>Ascomycota</taxon>
        <taxon>Pezizomycotina</taxon>
        <taxon>Eurotiomycetes</taxon>
        <taxon>Eurotiomycetidae</taxon>
        <taxon>Eurotiales</taxon>
        <taxon>Aspergillaceae</taxon>
        <taxon>Penicillium</taxon>
    </lineage>
</organism>